<feature type="region of interest" description="Disordered" evidence="1">
    <location>
        <begin position="42"/>
        <end position="71"/>
    </location>
</feature>
<protein>
    <submittedName>
        <fullName evidence="2">Uncharacterized protein YbjT (DUF2867 family)</fullName>
    </submittedName>
</protein>
<dbReference type="EMBL" id="JACIEE010000001">
    <property type="protein sequence ID" value="MBB3975229.1"/>
    <property type="molecule type" value="Genomic_DNA"/>
</dbReference>
<evidence type="ECO:0000313" key="2">
    <source>
        <dbReference type="EMBL" id="MBB3975229.1"/>
    </source>
</evidence>
<organism evidence="2 3">
    <name type="scientific">Mycoplana azooxidifex</name>
    <dbReference type="NCBI Taxonomy" id="1636188"/>
    <lineage>
        <taxon>Bacteria</taxon>
        <taxon>Pseudomonadati</taxon>
        <taxon>Pseudomonadota</taxon>
        <taxon>Alphaproteobacteria</taxon>
        <taxon>Hyphomicrobiales</taxon>
        <taxon>Rhizobiaceae</taxon>
        <taxon>Mycoplana</taxon>
    </lineage>
</organism>
<feature type="compositionally biased region" description="Low complexity" evidence="1">
    <location>
        <begin position="42"/>
        <end position="64"/>
    </location>
</feature>
<proteinExistence type="predicted"/>
<comment type="caution">
    <text evidence="2">The sequence shown here is derived from an EMBL/GenBank/DDBJ whole genome shotgun (WGS) entry which is preliminary data.</text>
</comment>
<dbReference type="Proteomes" id="UP000574761">
    <property type="component" value="Unassembled WGS sequence"/>
</dbReference>
<reference evidence="2 3" key="1">
    <citation type="submission" date="2020-08" db="EMBL/GenBank/DDBJ databases">
        <title>Genomic Encyclopedia of Type Strains, Phase IV (KMG-IV): sequencing the most valuable type-strain genomes for metagenomic binning, comparative biology and taxonomic classification.</title>
        <authorList>
            <person name="Goeker M."/>
        </authorList>
    </citation>
    <scope>NUCLEOTIDE SEQUENCE [LARGE SCALE GENOMIC DNA]</scope>
    <source>
        <strain evidence="2 3">DSM 100211</strain>
    </source>
</reference>
<name>A0A7W6GIV4_9HYPH</name>
<evidence type="ECO:0000256" key="1">
    <source>
        <dbReference type="SAM" id="MobiDB-lite"/>
    </source>
</evidence>
<dbReference type="Gene3D" id="3.40.50.720">
    <property type="entry name" value="NAD(P)-binding Rossmann-like Domain"/>
    <property type="match status" value="1"/>
</dbReference>
<sequence>MLILVTGPTGKVGQHFIADLLDAPRFAEARIRALCHSQQRPLQLDGQQQGEGPAGLAATGLAPAIRPRNAH</sequence>
<accession>A0A7W6GIV4</accession>
<evidence type="ECO:0000313" key="3">
    <source>
        <dbReference type="Proteomes" id="UP000574761"/>
    </source>
</evidence>
<keyword evidence="3" id="KW-1185">Reference proteome</keyword>
<gene>
    <name evidence="2" type="ORF">GGQ64_000405</name>
</gene>
<dbReference type="AlphaFoldDB" id="A0A7W6GIV4"/>